<proteinExistence type="inferred from homology"/>
<evidence type="ECO:0000256" key="4">
    <source>
        <dbReference type="ARBA" id="ARBA00033148"/>
    </source>
</evidence>
<evidence type="ECO:0000256" key="1">
    <source>
        <dbReference type="ARBA" id="ARBA00010355"/>
    </source>
</evidence>
<keyword evidence="5" id="KW-1133">Transmembrane helix</keyword>
<evidence type="ECO:0000256" key="3">
    <source>
        <dbReference type="ARBA" id="ARBA00025270"/>
    </source>
</evidence>
<keyword evidence="5" id="KW-0812">Transmembrane</keyword>
<comment type="similarity">
    <text evidence="1">Belongs to the Tymovirales TGBp3 protein family.</text>
</comment>
<protein>
    <recommendedName>
        <fullName evidence="2">Movement protein TGBp3</fullName>
    </recommendedName>
    <alternativeName>
        <fullName evidence="4">Triple gene block 3 protein</fullName>
    </alternativeName>
</protein>
<reference evidence="6" key="1">
    <citation type="submission" date="2024-05" db="EMBL/GenBank/DDBJ databases">
        <authorList>
            <person name="Quito-Avila D.F."/>
        </authorList>
    </citation>
    <scope>NUCLEOTIDE SEQUENCE</scope>
    <source>
        <strain evidence="6">P1-Pink_panther</strain>
    </source>
</reference>
<evidence type="ECO:0000256" key="2">
    <source>
        <dbReference type="ARBA" id="ARBA00013812"/>
    </source>
</evidence>
<organism evidence="6">
    <name type="scientific">Pitahaya virus E</name>
    <dbReference type="NCBI Taxonomy" id="3144105"/>
    <lineage>
        <taxon>Viruses</taxon>
        <taxon>Riboviria</taxon>
    </lineage>
</organism>
<sequence length="67" mass="7200">MSRLQQATLNLAVILIGLALGMFFMVREPPRDCTLRLSGESVTLTACKLDPALIEAISKLEALKGGL</sequence>
<keyword evidence="5" id="KW-0472">Membrane</keyword>
<dbReference type="EMBL" id="PP751658">
    <property type="protein sequence ID" value="XAO53290.1"/>
    <property type="molecule type" value="Genomic_RNA"/>
</dbReference>
<dbReference type="InterPro" id="IPR003411">
    <property type="entry name" value="TGBp3"/>
</dbReference>
<evidence type="ECO:0000256" key="5">
    <source>
        <dbReference type="SAM" id="Phobius"/>
    </source>
</evidence>
<feature type="transmembrane region" description="Helical" evidence="5">
    <location>
        <begin position="7"/>
        <end position="26"/>
    </location>
</feature>
<reference evidence="6" key="2">
    <citation type="submission" date="2024-06" db="EMBL/GenBank/DDBJ databases">
        <title>The virome of dragon fruit plants (Hylocereus sp) in Ecuador.</title>
        <authorList>
            <person name="Espinoza-Lozano L."/>
        </authorList>
    </citation>
    <scope>NUCLEOTIDE SEQUENCE</scope>
    <source>
        <strain evidence="6">P1-Pink_panther</strain>
    </source>
</reference>
<accession>A0AAU6WJ45</accession>
<dbReference type="Pfam" id="PF02495">
    <property type="entry name" value="TGBp3"/>
    <property type="match status" value="1"/>
</dbReference>
<name>A0AAU6WJ45_9VIRU</name>
<comment type="function">
    <text evidence="3">Plays a role in viral cell-to-cell propagation, by facilitating genome transport to neighboring plant cells through plasmosdesmata. May induce the formation of granular vesicles derived from the Endoplasmic reticulum, which align on actin filaments.</text>
</comment>
<gene>
    <name evidence="6" type="primary">TGB3</name>
</gene>
<evidence type="ECO:0000313" key="6">
    <source>
        <dbReference type="EMBL" id="XAO53290.1"/>
    </source>
</evidence>